<dbReference type="Gene3D" id="3.30.450.20">
    <property type="entry name" value="PAS domain"/>
    <property type="match status" value="1"/>
</dbReference>
<name>A0A397NM78_9SPHN</name>
<proteinExistence type="predicted"/>
<feature type="domain" description="PAS" evidence="1">
    <location>
        <begin position="72"/>
        <end position="138"/>
    </location>
</feature>
<dbReference type="OrthoDB" id="7861242at2"/>
<dbReference type="SMART" id="SM00091">
    <property type="entry name" value="PAS"/>
    <property type="match status" value="2"/>
</dbReference>
<dbReference type="RefSeq" id="WP_119037415.1">
    <property type="nucleotide sequence ID" value="NZ_QXDC01000005.1"/>
</dbReference>
<protein>
    <submittedName>
        <fullName evidence="2">PAS domain-containing protein</fullName>
    </submittedName>
</protein>
<keyword evidence="3" id="KW-1185">Reference proteome</keyword>
<feature type="domain" description="PAS" evidence="1">
    <location>
        <begin position="189"/>
        <end position="256"/>
    </location>
</feature>
<dbReference type="InterPro" id="IPR013656">
    <property type="entry name" value="PAS_4"/>
</dbReference>
<dbReference type="Proteomes" id="UP000266568">
    <property type="component" value="Unassembled WGS sequence"/>
</dbReference>
<accession>A0A397NM78</accession>
<dbReference type="InterPro" id="IPR000014">
    <property type="entry name" value="PAS"/>
</dbReference>
<dbReference type="EMBL" id="QXDC01000005">
    <property type="protein sequence ID" value="RIA36703.1"/>
    <property type="molecule type" value="Genomic_DNA"/>
</dbReference>
<dbReference type="Pfam" id="PF08448">
    <property type="entry name" value="PAS_4"/>
    <property type="match status" value="1"/>
</dbReference>
<dbReference type="CDD" id="cd00130">
    <property type="entry name" value="PAS"/>
    <property type="match status" value="1"/>
</dbReference>
<dbReference type="InterPro" id="IPR035965">
    <property type="entry name" value="PAS-like_dom_sf"/>
</dbReference>
<dbReference type="AlphaFoldDB" id="A0A397NM78"/>
<reference evidence="2 3" key="1">
    <citation type="submission" date="2018-08" db="EMBL/GenBank/DDBJ databases">
        <title>Genomic Encyclopedia of Type Strains, Phase IV (KMG-IV): sequencing the most valuable type-strain genomes for metagenomic binning, comparative biology and taxonomic classification.</title>
        <authorList>
            <person name="Goeker M."/>
        </authorList>
    </citation>
    <scope>NUCLEOTIDE SEQUENCE [LARGE SCALE GENOMIC DNA]</scope>
    <source>
        <strain evidence="2 3">DSM 25527</strain>
    </source>
</reference>
<organism evidence="2 3">
    <name type="scientific">Hephaestia caeni</name>
    <dbReference type="NCBI Taxonomy" id="645617"/>
    <lineage>
        <taxon>Bacteria</taxon>
        <taxon>Pseudomonadati</taxon>
        <taxon>Pseudomonadota</taxon>
        <taxon>Alphaproteobacteria</taxon>
        <taxon>Sphingomonadales</taxon>
        <taxon>Sphingomonadaceae</taxon>
        <taxon>Hephaestia</taxon>
    </lineage>
</organism>
<dbReference type="SUPFAM" id="SSF55785">
    <property type="entry name" value="PYP-like sensor domain (PAS domain)"/>
    <property type="match status" value="2"/>
</dbReference>
<evidence type="ECO:0000313" key="3">
    <source>
        <dbReference type="Proteomes" id="UP000266568"/>
    </source>
</evidence>
<gene>
    <name evidence="2" type="ORF">DFR49_3988</name>
</gene>
<comment type="caution">
    <text evidence="2">The sequence shown here is derived from an EMBL/GenBank/DDBJ whole genome shotgun (WGS) entry which is preliminary data.</text>
</comment>
<sequence>MSIETMRALRAADRVSASQLVRRFGHWQNVASERPVFVLHHGNPRWALISIPLLSNLADEADHDAGDARLAALHDITLDHMRNMMIVLDSDLVITGINAAARAYLSVSERDAIGRPLDAIMPQARRTLLADAAARVRDTGVGETFDFESGLFANRRLQARFAPFDRGVALFLDDMSLTDDLAAARTSADGLAALCEASGRVATGRLTARGLIEGAPDALATLVGVASDQLRGMRLTSIVDVADRPAVNAAVDSVFEQSRRARIATTLLRHGAEPVPVTLALARADTPQGLVSARYMIVDGSPPMSAEATG</sequence>
<evidence type="ECO:0000313" key="2">
    <source>
        <dbReference type="EMBL" id="RIA36703.1"/>
    </source>
</evidence>
<evidence type="ECO:0000259" key="1">
    <source>
        <dbReference type="SMART" id="SM00091"/>
    </source>
</evidence>